<evidence type="ECO:0000256" key="1">
    <source>
        <dbReference type="SAM" id="MobiDB-lite"/>
    </source>
</evidence>
<gene>
    <name evidence="4" type="ORF">HMPREF9470_05192</name>
</gene>
<reference evidence="4 5" key="1">
    <citation type="submission" date="2011-04" db="EMBL/GenBank/DDBJ databases">
        <title>The Genome Sequence of Clostridium citroniae WAL-19142.</title>
        <authorList>
            <consortium name="The Broad Institute Genome Sequencing Platform"/>
            <person name="Earl A."/>
            <person name="Ward D."/>
            <person name="Feldgarden M."/>
            <person name="Gevers D."/>
            <person name="Warren Y.A."/>
            <person name="Tyrrell K.L."/>
            <person name="Citron D.M."/>
            <person name="Goldstein E.J."/>
            <person name="Daigneault M."/>
            <person name="Allen-Vercoe E."/>
            <person name="Young S.K."/>
            <person name="Zeng Q."/>
            <person name="Gargeya S."/>
            <person name="Fitzgerald M."/>
            <person name="Haas B."/>
            <person name="Abouelleil A."/>
            <person name="Alvarado L."/>
            <person name="Arachchi H.M."/>
            <person name="Berlin A."/>
            <person name="Brown A."/>
            <person name="Chapman S.B."/>
            <person name="Chen Z."/>
            <person name="Dunbar C."/>
            <person name="Freedman E."/>
            <person name="Gearin G."/>
            <person name="Gellesch M."/>
            <person name="Goldberg J."/>
            <person name="Griggs A."/>
            <person name="Gujja S."/>
            <person name="Heilman E.R."/>
            <person name="Heiman D."/>
            <person name="Howarth C."/>
            <person name="Larson L."/>
            <person name="Lui A."/>
            <person name="MacDonald P.J."/>
            <person name="Mehta T."/>
            <person name="Montmayeur A."/>
            <person name="Murphy C."/>
            <person name="Neiman D."/>
            <person name="Pearson M."/>
            <person name="Priest M."/>
            <person name="Roberts A."/>
            <person name="Saif S."/>
            <person name="Shea T."/>
            <person name="Shenoy N."/>
            <person name="Sisk P."/>
            <person name="Stolte C."/>
            <person name="Sykes S."/>
            <person name="White J."/>
            <person name="Yandava C."/>
            <person name="Wortman J."/>
            <person name="Nusbaum C."/>
            <person name="Birren B."/>
        </authorList>
    </citation>
    <scope>NUCLEOTIDE SEQUENCE [LARGE SCALE GENOMIC DNA]</scope>
    <source>
        <strain evidence="4 5">WAL-19142</strain>
    </source>
</reference>
<comment type="caution">
    <text evidence="4">The sequence shown here is derived from an EMBL/GenBank/DDBJ whole genome shotgun (WGS) entry which is preliminary data.</text>
</comment>
<protein>
    <recommendedName>
        <fullName evidence="3">Rhodanese domain-containing protein</fullName>
    </recommendedName>
</protein>
<feature type="compositionally biased region" description="Low complexity" evidence="1">
    <location>
        <begin position="29"/>
        <end position="43"/>
    </location>
</feature>
<dbReference type="PANTHER" id="PTHR43031:SF16">
    <property type="entry name" value="OXIDOREDUCTASE"/>
    <property type="match status" value="1"/>
</dbReference>
<evidence type="ECO:0000313" key="4">
    <source>
        <dbReference type="EMBL" id="KMW13020.1"/>
    </source>
</evidence>
<dbReference type="PATRIC" id="fig|742734.4.peg.5553"/>
<dbReference type="PANTHER" id="PTHR43031">
    <property type="entry name" value="FAD-DEPENDENT OXIDOREDUCTASE"/>
    <property type="match status" value="1"/>
</dbReference>
<dbReference type="EMBL" id="ADLK01000047">
    <property type="protein sequence ID" value="KMW13020.1"/>
    <property type="molecule type" value="Genomic_DNA"/>
</dbReference>
<organism evidence="4 5">
    <name type="scientific">[Clostridium] citroniae WAL-19142</name>
    <dbReference type="NCBI Taxonomy" id="742734"/>
    <lineage>
        <taxon>Bacteria</taxon>
        <taxon>Bacillati</taxon>
        <taxon>Bacillota</taxon>
        <taxon>Clostridia</taxon>
        <taxon>Lachnospirales</taxon>
        <taxon>Lachnospiraceae</taxon>
        <taxon>Enterocloster</taxon>
    </lineage>
</organism>
<dbReference type="OrthoDB" id="9800872at2"/>
<feature type="domain" description="Rhodanese" evidence="3">
    <location>
        <begin position="236"/>
        <end position="329"/>
    </location>
</feature>
<evidence type="ECO:0000259" key="3">
    <source>
        <dbReference type="PROSITE" id="PS50206"/>
    </source>
</evidence>
<keyword evidence="2" id="KW-0732">Signal</keyword>
<sequence>MKKMIPVLLAAMAAVSLSACATKTVTETATAAPAATEAPAETSADTREETEAAEETKAEESKTDTVKEAAMAYFAEFPDDKHMIVVPDLFEKIDAGEDMFIIDIRRPEDYTQGHLKGAVNLPYGADVADNLDKIPDDVPVYVNCYTGQTSSQTVALLNVAGKYATNIQSGWNNGISQTEGYEAYIDTEETALPQDTYEVDPAALEAIAAYYKEATSNTISSFNFKPESLMELVDAESEDYTILSVRQAEDYAKGHIAGAINIPFAKGMQEQFSQIPTDKPVVVYCYTGQTSSQTTAILRLLGYEAYSLQGGMGKEGGAGWLGGGYPVVTE</sequence>
<dbReference type="InterPro" id="IPR001763">
    <property type="entry name" value="Rhodanese-like_dom"/>
</dbReference>
<proteinExistence type="predicted"/>
<dbReference type="GeneID" id="93164978"/>
<dbReference type="SMART" id="SM00450">
    <property type="entry name" value="RHOD"/>
    <property type="match status" value="2"/>
</dbReference>
<evidence type="ECO:0000256" key="2">
    <source>
        <dbReference type="SAM" id="SignalP"/>
    </source>
</evidence>
<dbReference type="SUPFAM" id="SSF52821">
    <property type="entry name" value="Rhodanese/Cell cycle control phosphatase"/>
    <property type="match status" value="2"/>
</dbReference>
<dbReference type="InterPro" id="IPR036873">
    <property type="entry name" value="Rhodanese-like_dom_sf"/>
</dbReference>
<dbReference type="RefSeq" id="WP_007870672.1">
    <property type="nucleotide sequence ID" value="NZ_KQ235885.1"/>
</dbReference>
<dbReference type="InterPro" id="IPR050229">
    <property type="entry name" value="GlpE_sulfurtransferase"/>
</dbReference>
<dbReference type="PROSITE" id="PS50206">
    <property type="entry name" value="RHODANESE_3"/>
    <property type="match status" value="2"/>
</dbReference>
<dbReference type="PROSITE" id="PS51257">
    <property type="entry name" value="PROKAR_LIPOPROTEIN"/>
    <property type="match status" value="1"/>
</dbReference>
<name>A0A0J9EBF8_9FIRM</name>
<feature type="region of interest" description="Disordered" evidence="1">
    <location>
        <begin position="29"/>
        <end position="64"/>
    </location>
</feature>
<evidence type="ECO:0000313" key="5">
    <source>
        <dbReference type="Proteomes" id="UP000037392"/>
    </source>
</evidence>
<dbReference type="Proteomes" id="UP000037392">
    <property type="component" value="Unassembled WGS sequence"/>
</dbReference>
<dbReference type="Gene3D" id="3.40.250.10">
    <property type="entry name" value="Rhodanese-like domain"/>
    <property type="match status" value="2"/>
</dbReference>
<accession>A0A0J9EBF8</accession>
<feature type="compositionally biased region" description="Basic and acidic residues" evidence="1">
    <location>
        <begin position="44"/>
        <end position="64"/>
    </location>
</feature>
<dbReference type="CDD" id="cd00158">
    <property type="entry name" value="RHOD"/>
    <property type="match status" value="2"/>
</dbReference>
<feature type="signal peptide" evidence="2">
    <location>
        <begin position="1"/>
        <end position="21"/>
    </location>
</feature>
<dbReference type="Pfam" id="PF00581">
    <property type="entry name" value="Rhodanese"/>
    <property type="match status" value="2"/>
</dbReference>
<dbReference type="AlphaFoldDB" id="A0A0J9EBF8"/>
<feature type="chain" id="PRO_5038521552" description="Rhodanese domain-containing protein" evidence="2">
    <location>
        <begin position="22"/>
        <end position="330"/>
    </location>
</feature>
<feature type="domain" description="Rhodanese" evidence="3">
    <location>
        <begin position="95"/>
        <end position="183"/>
    </location>
</feature>